<dbReference type="EMBL" id="CP092866">
    <property type="protein sequence ID" value="UYV66262.1"/>
    <property type="molecule type" value="Genomic_DNA"/>
</dbReference>
<keyword evidence="2" id="KW-1185">Reference proteome</keyword>
<evidence type="ECO:0000313" key="1">
    <source>
        <dbReference type="EMBL" id="UYV66262.1"/>
    </source>
</evidence>
<dbReference type="Proteomes" id="UP001235939">
    <property type="component" value="Chromosome 04"/>
</dbReference>
<reference evidence="1 2" key="1">
    <citation type="submission" date="2022-01" db="EMBL/GenBank/DDBJ databases">
        <title>A chromosomal length assembly of Cordylochernes scorpioides.</title>
        <authorList>
            <person name="Zeh D."/>
            <person name="Zeh J."/>
        </authorList>
    </citation>
    <scope>NUCLEOTIDE SEQUENCE [LARGE SCALE GENOMIC DNA]</scope>
    <source>
        <strain evidence="1">IN4F17</strain>
        <tissue evidence="1">Whole Body</tissue>
    </source>
</reference>
<sequence>MDPVRELMGHTLRAINLSSLSLKEGDVLEYQSPEQRSVLKQFLDMAIAHVGEKSNLRGTLSNFRAECDIIPDDHQWNSYDENNI</sequence>
<name>A0ABY6KCQ6_9ARAC</name>
<accession>A0ABY6KCQ6</accession>
<evidence type="ECO:0000313" key="2">
    <source>
        <dbReference type="Proteomes" id="UP001235939"/>
    </source>
</evidence>
<organism evidence="1 2">
    <name type="scientific">Cordylochernes scorpioides</name>
    <dbReference type="NCBI Taxonomy" id="51811"/>
    <lineage>
        <taxon>Eukaryota</taxon>
        <taxon>Metazoa</taxon>
        <taxon>Ecdysozoa</taxon>
        <taxon>Arthropoda</taxon>
        <taxon>Chelicerata</taxon>
        <taxon>Arachnida</taxon>
        <taxon>Pseudoscorpiones</taxon>
        <taxon>Cheliferoidea</taxon>
        <taxon>Chernetidae</taxon>
        <taxon>Cordylochernes</taxon>
    </lineage>
</organism>
<proteinExistence type="predicted"/>
<protein>
    <submittedName>
        <fullName evidence="1">Uncharacterized protein</fullName>
    </submittedName>
</protein>
<gene>
    <name evidence="1" type="ORF">LAZ67_4001059</name>
</gene>